<comment type="caution">
    <text evidence="1">The sequence shown here is derived from an EMBL/GenBank/DDBJ whole genome shotgun (WGS) entry which is preliminary data.</text>
</comment>
<sequence>MPSFFEAVGCADDSQVEFRTSAYLGGALAAYFGKWWGGESADVDDDDEHFEKGRVKKAWSGILGISADGLPWVGSVPLKCRAVREGVSALQRDIPGRERCNAWMSGKALAYMVLGQSVVWLPAPFRVTEKRWKRANIASWL</sequence>
<evidence type="ECO:0000313" key="2">
    <source>
        <dbReference type="Proteomes" id="UP001175211"/>
    </source>
</evidence>
<protein>
    <submittedName>
        <fullName evidence="1">Uncharacterized protein</fullName>
    </submittedName>
</protein>
<dbReference type="EMBL" id="JAUEPS010000052">
    <property type="protein sequence ID" value="KAK0444905.1"/>
    <property type="molecule type" value="Genomic_DNA"/>
</dbReference>
<dbReference type="GeneID" id="85361743"/>
<dbReference type="Proteomes" id="UP001175211">
    <property type="component" value="Unassembled WGS sequence"/>
</dbReference>
<keyword evidence="2" id="KW-1185">Reference proteome</keyword>
<dbReference type="AlphaFoldDB" id="A0AA39MT70"/>
<reference evidence="1" key="1">
    <citation type="submission" date="2023-06" db="EMBL/GenBank/DDBJ databases">
        <authorList>
            <consortium name="Lawrence Berkeley National Laboratory"/>
            <person name="Ahrendt S."/>
            <person name="Sahu N."/>
            <person name="Indic B."/>
            <person name="Wong-Bajracharya J."/>
            <person name="Merenyi Z."/>
            <person name="Ke H.-M."/>
            <person name="Monk M."/>
            <person name="Kocsube S."/>
            <person name="Drula E."/>
            <person name="Lipzen A."/>
            <person name="Balint B."/>
            <person name="Henrissat B."/>
            <person name="Andreopoulos B."/>
            <person name="Martin F.M."/>
            <person name="Harder C.B."/>
            <person name="Rigling D."/>
            <person name="Ford K.L."/>
            <person name="Foster G.D."/>
            <person name="Pangilinan J."/>
            <person name="Papanicolaou A."/>
            <person name="Barry K."/>
            <person name="LaButti K."/>
            <person name="Viragh M."/>
            <person name="Koriabine M."/>
            <person name="Yan M."/>
            <person name="Riley R."/>
            <person name="Champramary S."/>
            <person name="Plett K.L."/>
            <person name="Tsai I.J."/>
            <person name="Slot J."/>
            <person name="Sipos G."/>
            <person name="Plett J."/>
            <person name="Nagy L.G."/>
            <person name="Grigoriev I.V."/>
        </authorList>
    </citation>
    <scope>NUCLEOTIDE SEQUENCE</scope>
    <source>
        <strain evidence="1">CCBAS 213</strain>
    </source>
</reference>
<name>A0AA39MT70_ARMTA</name>
<accession>A0AA39MT70</accession>
<organism evidence="1 2">
    <name type="scientific">Armillaria tabescens</name>
    <name type="common">Ringless honey mushroom</name>
    <name type="synonym">Agaricus tabescens</name>
    <dbReference type="NCBI Taxonomy" id="1929756"/>
    <lineage>
        <taxon>Eukaryota</taxon>
        <taxon>Fungi</taxon>
        <taxon>Dikarya</taxon>
        <taxon>Basidiomycota</taxon>
        <taxon>Agaricomycotina</taxon>
        <taxon>Agaricomycetes</taxon>
        <taxon>Agaricomycetidae</taxon>
        <taxon>Agaricales</taxon>
        <taxon>Marasmiineae</taxon>
        <taxon>Physalacriaceae</taxon>
        <taxon>Desarmillaria</taxon>
    </lineage>
</organism>
<proteinExistence type="predicted"/>
<dbReference type="RefSeq" id="XP_060325252.1">
    <property type="nucleotide sequence ID" value="XM_060478195.1"/>
</dbReference>
<gene>
    <name evidence="1" type="ORF">EV420DRAFT_1648600</name>
</gene>
<evidence type="ECO:0000313" key="1">
    <source>
        <dbReference type="EMBL" id="KAK0444905.1"/>
    </source>
</evidence>